<dbReference type="GO" id="GO:0030288">
    <property type="term" value="C:outer membrane-bounded periplasmic space"/>
    <property type="evidence" value="ECO:0007669"/>
    <property type="project" value="TreeGrafter"/>
</dbReference>
<dbReference type="PANTHER" id="PTHR30097">
    <property type="entry name" value="CATION EFFLUX SYSTEM PROTEIN CUSB"/>
    <property type="match status" value="1"/>
</dbReference>
<evidence type="ECO:0000259" key="5">
    <source>
        <dbReference type="Pfam" id="PF25954"/>
    </source>
</evidence>
<dbReference type="InterPro" id="IPR045800">
    <property type="entry name" value="HMBD"/>
</dbReference>
<dbReference type="AlphaFoldDB" id="A0A7L5E6E1"/>
<evidence type="ECO:0000256" key="2">
    <source>
        <dbReference type="ARBA" id="ARBA00022448"/>
    </source>
</evidence>
<dbReference type="InterPro" id="IPR051909">
    <property type="entry name" value="MFP_Cation_Efflux"/>
</dbReference>
<feature type="domain" description="CusB-like barrel-sandwich hybrid" evidence="4">
    <location>
        <begin position="119"/>
        <end position="243"/>
    </location>
</feature>
<feature type="domain" description="CusB-like beta-barrel" evidence="5">
    <location>
        <begin position="249"/>
        <end position="323"/>
    </location>
</feature>
<dbReference type="RefSeq" id="WP_169611341.1">
    <property type="nucleotide sequence ID" value="NZ_CP051683.1"/>
</dbReference>
<dbReference type="GO" id="GO:0015679">
    <property type="term" value="P:plasma membrane copper ion transport"/>
    <property type="evidence" value="ECO:0007669"/>
    <property type="project" value="TreeGrafter"/>
</dbReference>
<dbReference type="Pfam" id="PF25975">
    <property type="entry name" value="CzcB_C"/>
    <property type="match status" value="1"/>
</dbReference>
<evidence type="ECO:0000313" key="7">
    <source>
        <dbReference type="EMBL" id="QJD98605.1"/>
    </source>
</evidence>
<dbReference type="EMBL" id="CP051683">
    <property type="protein sequence ID" value="QJD98605.1"/>
    <property type="molecule type" value="Genomic_DNA"/>
</dbReference>
<dbReference type="Pfam" id="PF25954">
    <property type="entry name" value="Beta-barrel_RND_2"/>
    <property type="match status" value="1"/>
</dbReference>
<dbReference type="Pfam" id="PF19335">
    <property type="entry name" value="HMBD"/>
    <property type="match status" value="1"/>
</dbReference>
<dbReference type="NCBIfam" id="TIGR01730">
    <property type="entry name" value="RND_mfp"/>
    <property type="match status" value="1"/>
</dbReference>
<feature type="domain" description="Heavy metal binding" evidence="3">
    <location>
        <begin position="43"/>
        <end position="69"/>
    </location>
</feature>
<dbReference type="FunFam" id="2.40.420.20:FF:000006">
    <property type="entry name" value="RND family efflux transporter MFP subunit"/>
    <property type="match status" value="1"/>
</dbReference>
<feature type="domain" description="CzcB-like C-terminal circularly permuted SH3-like" evidence="6">
    <location>
        <begin position="330"/>
        <end position="390"/>
    </location>
</feature>
<dbReference type="Gene3D" id="2.40.420.20">
    <property type="match status" value="1"/>
</dbReference>
<evidence type="ECO:0000259" key="6">
    <source>
        <dbReference type="Pfam" id="PF25975"/>
    </source>
</evidence>
<keyword evidence="8" id="KW-1185">Reference proteome</keyword>
<organism evidence="7 8">
    <name type="scientific">Mucilaginibacter robiniae</name>
    <dbReference type="NCBI Taxonomy" id="2728022"/>
    <lineage>
        <taxon>Bacteria</taxon>
        <taxon>Pseudomonadati</taxon>
        <taxon>Bacteroidota</taxon>
        <taxon>Sphingobacteriia</taxon>
        <taxon>Sphingobacteriales</taxon>
        <taxon>Sphingobacteriaceae</taxon>
        <taxon>Mucilaginibacter</taxon>
    </lineage>
</organism>
<dbReference type="GO" id="GO:0022857">
    <property type="term" value="F:transmembrane transporter activity"/>
    <property type="evidence" value="ECO:0007669"/>
    <property type="project" value="InterPro"/>
</dbReference>
<keyword evidence="2" id="KW-0813">Transport</keyword>
<evidence type="ECO:0000259" key="4">
    <source>
        <dbReference type="Pfam" id="PF25919"/>
    </source>
</evidence>
<proteinExistence type="inferred from homology"/>
<keyword evidence="7" id="KW-0614">Plasmid</keyword>
<dbReference type="PROSITE" id="PS51257">
    <property type="entry name" value="PROKAR_LIPOPROTEIN"/>
    <property type="match status" value="1"/>
</dbReference>
<dbReference type="Gene3D" id="2.40.30.170">
    <property type="match status" value="1"/>
</dbReference>
<dbReference type="GO" id="GO:0016020">
    <property type="term" value="C:membrane"/>
    <property type="evidence" value="ECO:0007669"/>
    <property type="project" value="InterPro"/>
</dbReference>
<evidence type="ECO:0000313" key="8">
    <source>
        <dbReference type="Proteomes" id="UP000503278"/>
    </source>
</evidence>
<evidence type="ECO:0000259" key="3">
    <source>
        <dbReference type="Pfam" id="PF19335"/>
    </source>
</evidence>
<dbReference type="InterPro" id="IPR058790">
    <property type="entry name" value="BSH_CusB"/>
</dbReference>
<dbReference type="InterPro" id="IPR058792">
    <property type="entry name" value="Beta-barrel_RND_2"/>
</dbReference>
<dbReference type="InterPro" id="IPR058649">
    <property type="entry name" value="CzcB_C"/>
</dbReference>
<comment type="similarity">
    <text evidence="1">Belongs to the membrane fusion protein (MFP) (TC 8.A.1) family.</text>
</comment>
<dbReference type="PANTHER" id="PTHR30097:SF4">
    <property type="entry name" value="SLR6042 PROTEIN"/>
    <property type="match status" value="1"/>
</dbReference>
<dbReference type="Proteomes" id="UP000503278">
    <property type="component" value="Plasmid unnamed1"/>
</dbReference>
<name>A0A7L5E6E1_9SPHI</name>
<dbReference type="GO" id="GO:0046914">
    <property type="term" value="F:transition metal ion binding"/>
    <property type="evidence" value="ECO:0007669"/>
    <property type="project" value="TreeGrafter"/>
</dbReference>
<dbReference type="SUPFAM" id="SSF111369">
    <property type="entry name" value="HlyD-like secretion proteins"/>
    <property type="match status" value="1"/>
</dbReference>
<gene>
    <name evidence="7" type="ORF">HH214_21870</name>
</gene>
<dbReference type="KEGG" id="mrob:HH214_21870"/>
<reference evidence="7 8" key="1">
    <citation type="submission" date="2020-04" db="EMBL/GenBank/DDBJ databases">
        <title>Genome sequencing of novel species.</title>
        <authorList>
            <person name="Heo J."/>
            <person name="Kim S.-J."/>
            <person name="Kim J.-S."/>
            <person name="Hong S.-B."/>
            <person name="Kwon S.-W."/>
        </authorList>
    </citation>
    <scope>NUCLEOTIDE SEQUENCE [LARGE SCALE GENOMIC DNA]</scope>
    <source>
        <strain evidence="7 8">F39-2</strain>
        <plasmid evidence="7 8">unnamed1</plasmid>
    </source>
</reference>
<dbReference type="Pfam" id="PF25919">
    <property type="entry name" value="BSH_CusB"/>
    <property type="match status" value="1"/>
</dbReference>
<dbReference type="InterPro" id="IPR006143">
    <property type="entry name" value="RND_pump_MFP"/>
</dbReference>
<accession>A0A7L5E6E1</accession>
<evidence type="ECO:0000256" key="1">
    <source>
        <dbReference type="ARBA" id="ARBA00009477"/>
    </source>
</evidence>
<sequence length="408" mass="44305">MKKLLITGFFLAAVFTACQQQQGDRQEIASGHAPEHAAVKQQYTCPMHPQVIKDHPGDCPICGMTLVPVAHNETKAHSLKFSPAQLELANITMMIVGNGHSGQSQLINGRLAANTTQNEVISARAAGRIEKLFVKQTGIRINQGQPLYELYSEELLTLENEFLLAWDQYKAMGNENERFGSFLESAGKKLALYGLKPAQIRQLKKTHQVHARITMYATTGGVVTEIKATEGQYVAEGTALYSLEGLNELWVEGELYPEEAGKVKMGQQIKVLLPGSEDQPLTAKVSFINPELQAGTQLSVIRATIQNPGLKLQPGMQVQIAMPSAGQQAVVVPLNALVRDAKGSMVFVQTANNTFEPRMVKTGTENERTIEIVNGLSAGETIAASGAYLIYSELVLKQGGNAMAGMQM</sequence>
<geneLocation type="plasmid" evidence="7 8">
    <name>unnamed1</name>
</geneLocation>
<dbReference type="GO" id="GO:0060003">
    <property type="term" value="P:copper ion export"/>
    <property type="evidence" value="ECO:0007669"/>
    <property type="project" value="TreeGrafter"/>
</dbReference>
<protein>
    <submittedName>
        <fullName evidence="7">Efflux RND transporter periplasmic adaptor subunit</fullName>
    </submittedName>
</protein>